<accession>A0A820BY78</accession>
<gene>
    <name evidence="4" type="ORF">FNK824_LOCUS36960</name>
    <name evidence="2" type="ORF">RFH988_LOCUS31815</name>
    <name evidence="3" type="ORF">SEV965_LOCUS38459</name>
</gene>
<protein>
    <submittedName>
        <fullName evidence="4">Uncharacterized protein</fullName>
    </submittedName>
</protein>
<evidence type="ECO:0000313" key="3">
    <source>
        <dbReference type="EMBL" id="CAF1546747.1"/>
    </source>
</evidence>
<organism evidence="4 5">
    <name type="scientific">Rotaria sordida</name>
    <dbReference type="NCBI Taxonomy" id="392033"/>
    <lineage>
        <taxon>Eukaryota</taxon>
        <taxon>Metazoa</taxon>
        <taxon>Spiralia</taxon>
        <taxon>Gnathifera</taxon>
        <taxon>Rotifera</taxon>
        <taxon>Eurotatoria</taxon>
        <taxon>Bdelloidea</taxon>
        <taxon>Philodinida</taxon>
        <taxon>Philodinidae</taxon>
        <taxon>Rotaria</taxon>
    </lineage>
</organism>
<dbReference type="EMBL" id="CAJNOO010003526">
    <property type="protein sequence ID" value="CAF1341671.1"/>
    <property type="molecule type" value="Genomic_DNA"/>
</dbReference>
<name>A0A820BY78_9BILA</name>
<evidence type="ECO:0000256" key="1">
    <source>
        <dbReference type="SAM" id="MobiDB-lite"/>
    </source>
</evidence>
<sequence length="100" mass="11249">MPNNQVGPGESDSPDEIPQASTPREPTGPDDPLAEFRQYVNSKLCYHPAALADASVVRQTKKEAYQIDIYTLMEERSMEWKQSPYDNENCPAQGAELFDE</sequence>
<dbReference type="EMBL" id="CAJNOU010009460">
    <property type="protein sequence ID" value="CAF1546747.1"/>
    <property type="molecule type" value="Genomic_DNA"/>
</dbReference>
<proteinExistence type="predicted"/>
<reference evidence="4" key="1">
    <citation type="submission" date="2021-02" db="EMBL/GenBank/DDBJ databases">
        <authorList>
            <person name="Nowell W R."/>
        </authorList>
    </citation>
    <scope>NUCLEOTIDE SEQUENCE</scope>
</reference>
<dbReference type="OrthoDB" id="3355217at2759"/>
<evidence type="ECO:0000313" key="2">
    <source>
        <dbReference type="EMBL" id="CAF1341671.1"/>
    </source>
</evidence>
<feature type="non-terminal residue" evidence="4">
    <location>
        <position position="100"/>
    </location>
</feature>
<evidence type="ECO:0000313" key="5">
    <source>
        <dbReference type="Proteomes" id="UP000663874"/>
    </source>
</evidence>
<dbReference type="EMBL" id="CAJOBE010017848">
    <property type="protein sequence ID" value="CAF4214953.1"/>
    <property type="molecule type" value="Genomic_DNA"/>
</dbReference>
<dbReference type="Proteomes" id="UP000663889">
    <property type="component" value="Unassembled WGS sequence"/>
</dbReference>
<dbReference type="AlphaFoldDB" id="A0A820BY78"/>
<comment type="caution">
    <text evidence="4">The sequence shown here is derived from an EMBL/GenBank/DDBJ whole genome shotgun (WGS) entry which is preliminary data.</text>
</comment>
<evidence type="ECO:0000313" key="4">
    <source>
        <dbReference type="EMBL" id="CAF4214953.1"/>
    </source>
</evidence>
<dbReference type="Proteomes" id="UP000663874">
    <property type="component" value="Unassembled WGS sequence"/>
</dbReference>
<dbReference type="Proteomes" id="UP000663882">
    <property type="component" value="Unassembled WGS sequence"/>
</dbReference>
<feature type="region of interest" description="Disordered" evidence="1">
    <location>
        <begin position="1"/>
        <end position="34"/>
    </location>
</feature>